<dbReference type="Pfam" id="PF03572">
    <property type="entry name" value="Peptidase_S41"/>
    <property type="match status" value="1"/>
</dbReference>
<proteinExistence type="predicted"/>
<dbReference type="InterPro" id="IPR029045">
    <property type="entry name" value="ClpP/crotonase-like_dom_sf"/>
</dbReference>
<accession>A0ABV9HV40</accession>
<organism evidence="3 4">
    <name type="scientific">Dokdonia ponticola</name>
    <dbReference type="NCBI Taxonomy" id="2041041"/>
    <lineage>
        <taxon>Bacteria</taxon>
        <taxon>Pseudomonadati</taxon>
        <taxon>Bacteroidota</taxon>
        <taxon>Flavobacteriia</taxon>
        <taxon>Flavobacteriales</taxon>
        <taxon>Flavobacteriaceae</taxon>
        <taxon>Dokdonia</taxon>
    </lineage>
</organism>
<dbReference type="PANTHER" id="PTHR32060:SF30">
    <property type="entry name" value="CARBOXY-TERMINAL PROCESSING PROTEASE CTPA"/>
    <property type="match status" value="1"/>
</dbReference>
<evidence type="ECO:0000256" key="1">
    <source>
        <dbReference type="SAM" id="SignalP"/>
    </source>
</evidence>
<feature type="chain" id="PRO_5046085168" evidence="1">
    <location>
        <begin position="19"/>
        <end position="737"/>
    </location>
</feature>
<gene>
    <name evidence="3" type="ORF">ACFO3O_07280</name>
</gene>
<comment type="caution">
    <text evidence="3">The sequence shown here is derived from an EMBL/GenBank/DDBJ whole genome shotgun (WGS) entry which is preliminary data.</text>
</comment>
<dbReference type="InterPro" id="IPR036034">
    <property type="entry name" value="PDZ_sf"/>
</dbReference>
<dbReference type="CDD" id="cd07562">
    <property type="entry name" value="Peptidase_S41_TRI"/>
    <property type="match status" value="1"/>
</dbReference>
<dbReference type="PANTHER" id="PTHR32060">
    <property type="entry name" value="TAIL-SPECIFIC PROTEASE"/>
    <property type="match status" value="1"/>
</dbReference>
<feature type="signal peptide" evidence="1">
    <location>
        <begin position="1"/>
        <end position="18"/>
    </location>
</feature>
<name>A0ABV9HV40_9FLAO</name>
<dbReference type="SMART" id="SM00245">
    <property type="entry name" value="TSPc"/>
    <property type="match status" value="1"/>
</dbReference>
<dbReference type="EC" id="3.4.-.-" evidence="3"/>
<dbReference type="Proteomes" id="UP001596043">
    <property type="component" value="Unassembled WGS sequence"/>
</dbReference>
<dbReference type="Gene3D" id="3.90.226.10">
    <property type="entry name" value="2-enoyl-CoA Hydratase, Chain A, domain 1"/>
    <property type="match status" value="1"/>
</dbReference>
<protein>
    <submittedName>
        <fullName evidence="3">S41 family peptidase</fullName>
        <ecNumber evidence="3">3.4.-.-</ecNumber>
    </submittedName>
</protein>
<dbReference type="EMBL" id="JBHSFV010000003">
    <property type="protein sequence ID" value="MFC4633703.1"/>
    <property type="molecule type" value="Genomic_DNA"/>
</dbReference>
<keyword evidence="1" id="KW-0732">Signal</keyword>
<dbReference type="SUPFAM" id="SSF52096">
    <property type="entry name" value="ClpP/crotonase"/>
    <property type="match status" value="1"/>
</dbReference>
<evidence type="ECO:0000313" key="3">
    <source>
        <dbReference type="EMBL" id="MFC4633703.1"/>
    </source>
</evidence>
<evidence type="ECO:0000313" key="4">
    <source>
        <dbReference type="Proteomes" id="UP001596043"/>
    </source>
</evidence>
<dbReference type="RefSeq" id="WP_379977921.1">
    <property type="nucleotide sequence ID" value="NZ_JBHSFV010000003.1"/>
</dbReference>
<evidence type="ECO:0000259" key="2">
    <source>
        <dbReference type="SMART" id="SM00245"/>
    </source>
</evidence>
<sequence length="737" mass="82654">MRLPLFYLAVCVASIISAQNTQIFNLNFEKVVNQVPSQWNNFGGDEYKVGIDSTVVQEGRYSASLESIKEGKGFKAWGLSIPVTFGGKKVKLTGYLKTENVSDGYGGLWMRIDPQVGFDNMNNRGVKGTTDWKKYEIELDLKPNEATDIVVGGILVGKGKIWIDNLKVTIDGKPLDKAPEKELSGAQKDTEFDAGSRFTMSTPTPQEAKNLTVLGKVWGFLKYHHLAIATGEINWDYELFRILEEIAFAKADSERDQRILTWIDTYGPVAACKKCKETTSEAYLKPDNAWMTSSGLSKELQERLVYIYNNRFQGKHYYINKARNIGNPIFSNENPYTEMKYPDTGFRLLSLYRYWNMIHYYFPYKDVMDKDWNAVLEEYIPRFITAKNELEYEVAALQIIGDIKDTHANLWGGDDQWEATKGSKYPPVHLQFIENNLVIVDFYNPEMKASLDLELGDVITSINGVSTSKIIEDRIPYYPASNQAARMRDISSEILKGNGASLDLTVSRDGEDINVKMPLYERKELDIYSWYRVPGDDVKSYKMLPNNIGYVTLANVTREDPKAIAKEFLNCKGMIIDIRNYPSAFMPFALGQFIAPRGTEFVKFTTPNLKNPGEFLMGSPLMIGAGNIAKEKFKGKVVVLVNELSQSQAEYTAMAFRAAPNTTIIGSTTAGADGNVSAILLPGGLRTMISGIGVFYPDGSPTQRVGIVPDIEVKPTIQGIKEGRDELLDKAIEIIDN</sequence>
<dbReference type="Gene3D" id="3.30.750.44">
    <property type="match status" value="1"/>
</dbReference>
<keyword evidence="3" id="KW-0378">Hydrolase</keyword>
<dbReference type="InterPro" id="IPR005151">
    <property type="entry name" value="Tail-specific_protease"/>
</dbReference>
<reference evidence="4" key="1">
    <citation type="journal article" date="2019" name="Int. J. Syst. Evol. Microbiol.">
        <title>The Global Catalogue of Microorganisms (GCM) 10K type strain sequencing project: providing services to taxonomists for standard genome sequencing and annotation.</title>
        <authorList>
            <consortium name="The Broad Institute Genomics Platform"/>
            <consortium name="The Broad Institute Genome Sequencing Center for Infectious Disease"/>
            <person name="Wu L."/>
            <person name="Ma J."/>
        </authorList>
    </citation>
    <scope>NUCLEOTIDE SEQUENCE [LARGE SCALE GENOMIC DNA]</scope>
    <source>
        <strain evidence="4">YJ-61-S</strain>
    </source>
</reference>
<dbReference type="Gene3D" id="2.30.42.10">
    <property type="match status" value="1"/>
</dbReference>
<keyword evidence="4" id="KW-1185">Reference proteome</keyword>
<dbReference type="Gene3D" id="2.60.120.260">
    <property type="entry name" value="Galactose-binding domain-like"/>
    <property type="match status" value="1"/>
</dbReference>
<feature type="domain" description="Tail specific protease" evidence="2">
    <location>
        <begin position="512"/>
        <end position="714"/>
    </location>
</feature>
<dbReference type="SUPFAM" id="SSF50156">
    <property type="entry name" value="PDZ domain-like"/>
    <property type="match status" value="1"/>
</dbReference>
<dbReference type="GO" id="GO:0016787">
    <property type="term" value="F:hydrolase activity"/>
    <property type="evidence" value="ECO:0007669"/>
    <property type="project" value="UniProtKB-KW"/>
</dbReference>